<evidence type="ECO:0000313" key="9">
    <source>
        <dbReference type="Proteomes" id="UP000721861"/>
    </source>
</evidence>
<protein>
    <recommendedName>
        <fullName evidence="7">Dipeptidyl-peptidase</fullName>
        <ecNumber evidence="7">3.4.14.-</ecNumber>
    </recommendedName>
</protein>
<dbReference type="EMBL" id="JAGUCN010000002">
    <property type="protein sequence ID" value="MBS2210346.1"/>
    <property type="molecule type" value="Genomic_DNA"/>
</dbReference>
<comment type="function">
    <text evidence="7">Catalyzes the removal of dipeptides from the N-terminus of oligopeptides.</text>
</comment>
<dbReference type="PANTHER" id="PTHR38469:SF1">
    <property type="entry name" value="PERIPLASMIC PEPTIDASE SUBFAMILY S1B"/>
    <property type="match status" value="1"/>
</dbReference>
<proteinExistence type="inferred from homology"/>
<evidence type="ECO:0000256" key="4">
    <source>
        <dbReference type="ARBA" id="ARBA00022729"/>
    </source>
</evidence>
<dbReference type="Pfam" id="PF10459">
    <property type="entry name" value="Peptidase_S46"/>
    <property type="match status" value="1"/>
</dbReference>
<keyword evidence="6 7" id="KW-0720">Serine protease</keyword>
<reference evidence="8 9" key="1">
    <citation type="journal article" date="2014" name="Int. J. Syst. Evol. Microbiol.">
        <title>Carboxylicivirga gen. nov. in the family Marinilabiliaceae with two novel species, Carboxylicivirga mesophila sp. nov. and Carboxylicivirga taeanensis sp. nov., and reclassification of Cytophaga fermentans as Saccharicrinis fermentans gen. nov., comb. nov.</title>
        <authorList>
            <person name="Yang S.H."/>
            <person name="Seo H.S."/>
            <person name="Woo J.H."/>
            <person name="Oh H.M."/>
            <person name="Jang H."/>
            <person name="Lee J.H."/>
            <person name="Kim S.J."/>
            <person name="Kwon K.K."/>
        </authorList>
    </citation>
    <scope>NUCLEOTIDE SEQUENCE [LARGE SCALE GENOMIC DNA]</scope>
    <source>
        <strain evidence="8 9">JCM 18290</strain>
    </source>
</reference>
<keyword evidence="3 7" id="KW-0645">Protease</keyword>
<keyword evidence="9" id="KW-1185">Reference proteome</keyword>
<evidence type="ECO:0000256" key="7">
    <source>
        <dbReference type="RuleBase" id="RU366067"/>
    </source>
</evidence>
<dbReference type="InterPro" id="IPR009003">
    <property type="entry name" value="Peptidase_S1_PA"/>
</dbReference>
<dbReference type="Gene3D" id="2.40.10.10">
    <property type="entry name" value="Trypsin-like serine proteases"/>
    <property type="match status" value="1"/>
</dbReference>
<name>A0ABS5K759_9BACT</name>
<sequence>MRNIFVLLTTLMLSPAIKADEGMWLPFLISDQQIEMMQQKGLEIPFESIYSHSAPSLKDAVVSLDDGACTGEFISDKGLLLTNHHCGYNEIQQHSTLQHNYLENGFWAKSLEQELPNPGKTATLLIEAHDVTQRIQEAAKNLMGAERQQAIDSICEIVEVEAFEKSKLEATVKSFFYGNTYILFLTETYADVRLVGTPPSSIGKFGGDTDNWMWPRHTGDFSFFRVYCAPDGSPAEYSPENIPFTPKMHLKINTQGYTKGDFTMTMGYPGYTQRYLTSHGVQEIQDVINPIVAEVRGIKQAIWADAMQSSPAINIKYAAKYSESSNYWKYAIGQNQALEKLSVIEQREQTEASFNNWIQKDSVLLNQYGKTLSIIEASYMLGNKLTLAETITDETMLQGAELVNFALETSSLFMELMEADEDEAASSASNKDELTNTIQSLYKDYDATLDQQVFEAMLQFYLEEVPESLRPPVEELVGKKYVNDLSGFVKSLYKQTAFTSADKVMALFSNPDEEALFADPAIVFSYQVLSYLYQMMDIHDKLLLQFDDSQRQLIKGYMEQNKGRAYYPDANSTMRLSFGSVGDYEPKDGVKYKYLTTLSGIIEKENQELADFQVPQQLKIIFENKDYGPYQLTDGQMPVCFLTSNDITGGNSGSPVLNGKGQLIGVAFDGNWEAMTSDLAYESRLQKCICVDIRYVLLIVDKLAGAHNLIEEMDVVTE</sequence>
<comment type="similarity">
    <text evidence="1 7">Belongs to the peptidase S46 family.</text>
</comment>
<evidence type="ECO:0000256" key="2">
    <source>
        <dbReference type="ARBA" id="ARBA00022438"/>
    </source>
</evidence>
<comment type="caution">
    <text evidence="8">The sequence shown here is derived from an EMBL/GenBank/DDBJ whole genome shotgun (WGS) entry which is preliminary data.</text>
</comment>
<evidence type="ECO:0000313" key="8">
    <source>
        <dbReference type="EMBL" id="MBS2210346.1"/>
    </source>
</evidence>
<dbReference type="Proteomes" id="UP000721861">
    <property type="component" value="Unassembled WGS sequence"/>
</dbReference>
<dbReference type="RefSeq" id="WP_212225306.1">
    <property type="nucleotide sequence ID" value="NZ_JAGUCN010000002.1"/>
</dbReference>
<keyword evidence="4" id="KW-0732">Signal</keyword>
<dbReference type="PANTHER" id="PTHR38469">
    <property type="entry name" value="PERIPLASMIC PEPTIDASE SUBFAMILY S1B"/>
    <property type="match status" value="1"/>
</dbReference>
<evidence type="ECO:0000256" key="1">
    <source>
        <dbReference type="ARBA" id="ARBA00010491"/>
    </source>
</evidence>
<organism evidence="8 9">
    <name type="scientific">Carboxylicivirga mesophila</name>
    <dbReference type="NCBI Taxonomy" id="1166478"/>
    <lineage>
        <taxon>Bacteria</taxon>
        <taxon>Pseudomonadati</taxon>
        <taxon>Bacteroidota</taxon>
        <taxon>Bacteroidia</taxon>
        <taxon>Marinilabiliales</taxon>
        <taxon>Marinilabiliaceae</taxon>
        <taxon>Carboxylicivirga</taxon>
    </lineage>
</organism>
<evidence type="ECO:0000256" key="3">
    <source>
        <dbReference type="ARBA" id="ARBA00022670"/>
    </source>
</evidence>
<gene>
    <name evidence="8" type="ORF">KEM09_02990</name>
</gene>
<dbReference type="EC" id="3.4.14.-" evidence="7"/>
<dbReference type="InterPro" id="IPR019500">
    <property type="entry name" value="Pep_S46"/>
</dbReference>
<dbReference type="InterPro" id="IPR043504">
    <property type="entry name" value="Peptidase_S1_PA_chymotrypsin"/>
</dbReference>
<accession>A0ABS5K759</accession>
<evidence type="ECO:0000256" key="5">
    <source>
        <dbReference type="ARBA" id="ARBA00022801"/>
    </source>
</evidence>
<evidence type="ECO:0000256" key="6">
    <source>
        <dbReference type="ARBA" id="ARBA00022825"/>
    </source>
</evidence>
<keyword evidence="2 7" id="KW-0031">Aminopeptidase</keyword>
<keyword evidence="5 7" id="KW-0378">Hydrolase</keyword>
<dbReference type="SUPFAM" id="SSF50494">
    <property type="entry name" value="Trypsin-like serine proteases"/>
    <property type="match status" value="1"/>
</dbReference>